<gene>
    <name evidence="7" type="ORF">METZ01_LOCUS251759</name>
</gene>
<reference evidence="7" key="1">
    <citation type="submission" date="2018-05" db="EMBL/GenBank/DDBJ databases">
        <authorList>
            <person name="Lanie J.A."/>
            <person name="Ng W.-L."/>
            <person name="Kazmierczak K.M."/>
            <person name="Andrzejewski T.M."/>
            <person name="Davidsen T.M."/>
            <person name="Wayne K.J."/>
            <person name="Tettelin H."/>
            <person name="Glass J.I."/>
            <person name="Rusch D."/>
            <person name="Podicherti R."/>
            <person name="Tsui H.-C.T."/>
            <person name="Winkler M.E."/>
        </authorList>
    </citation>
    <scope>NUCLEOTIDE SEQUENCE</scope>
</reference>
<dbReference type="GO" id="GO:0042773">
    <property type="term" value="P:ATP synthesis coupled electron transport"/>
    <property type="evidence" value="ECO:0007669"/>
    <property type="project" value="InterPro"/>
</dbReference>
<accession>A0A382IHT8</accession>
<evidence type="ECO:0000256" key="4">
    <source>
        <dbReference type="ARBA" id="ARBA00023136"/>
    </source>
</evidence>
<dbReference type="GO" id="GO:0015990">
    <property type="term" value="P:electron transport coupled proton transport"/>
    <property type="evidence" value="ECO:0007669"/>
    <property type="project" value="TreeGrafter"/>
</dbReference>
<evidence type="ECO:0000256" key="1">
    <source>
        <dbReference type="ARBA" id="ARBA00004141"/>
    </source>
</evidence>
<protein>
    <recommendedName>
        <fullName evidence="6">NADH:quinone oxidoreductase/Mrp antiporter transmembrane domain-containing protein</fullName>
    </recommendedName>
</protein>
<keyword evidence="4 5" id="KW-0472">Membrane</keyword>
<sequence length="402" mass="44499">ILFSMAPLTSVMVAGIGACTALFAATIACKQYDIKKVLAYSTISQLGYMFLGVGVGAYTAGIFHLITHAFFKALLFLGAGAVIHSMHHAFQKVQSSDDPQDMRNMGSLRSRMSSTWILMWVATLAISGVWPLAGFFSKDEIIWMTSSMATAESSPFPVLYKIYWVMALGTALLTAYYMTRFMAMTFHGKNRTATGAYSEIHEAPKVMLFPLLVLGIFSFFGGWMNVTPDLMESVLGGFGALPMSDWLHHWLEPVVSEAQLVQVEYIGEMGHYSPIGGGEVVWGLLSTVGAMLLVAVTLRLVSAVDHSTKPLGSKENKVSQFFYNKWYIDELYDEWIVKPLWSMSNFCWKKFDQGFIDKSVNLSGRGARGIGWFGSLFHTGQVNTYAFFLTLGLLLVLLMVVS</sequence>
<dbReference type="Gene3D" id="1.20.5.2700">
    <property type="match status" value="1"/>
</dbReference>
<comment type="subcellular location">
    <subcellularLocation>
        <location evidence="1">Membrane</location>
        <topology evidence="1">Multi-pass membrane protein</topology>
    </subcellularLocation>
</comment>
<evidence type="ECO:0000259" key="6">
    <source>
        <dbReference type="Pfam" id="PF00361"/>
    </source>
</evidence>
<dbReference type="Pfam" id="PF00361">
    <property type="entry name" value="Proton_antipo_M"/>
    <property type="match status" value="1"/>
</dbReference>
<dbReference type="AlphaFoldDB" id="A0A382IHT8"/>
<organism evidence="7">
    <name type="scientific">marine metagenome</name>
    <dbReference type="NCBI Taxonomy" id="408172"/>
    <lineage>
        <taxon>unclassified sequences</taxon>
        <taxon>metagenomes</taxon>
        <taxon>ecological metagenomes</taxon>
    </lineage>
</organism>
<dbReference type="PRINTS" id="PR01434">
    <property type="entry name" value="NADHDHGNASE5"/>
</dbReference>
<feature type="transmembrane region" description="Helical" evidence="5">
    <location>
        <begin position="62"/>
        <end position="83"/>
    </location>
</feature>
<dbReference type="GO" id="GO:0003954">
    <property type="term" value="F:NADH dehydrogenase activity"/>
    <property type="evidence" value="ECO:0007669"/>
    <property type="project" value="TreeGrafter"/>
</dbReference>
<evidence type="ECO:0000313" key="7">
    <source>
        <dbReference type="EMBL" id="SVB98905.1"/>
    </source>
</evidence>
<feature type="transmembrane region" description="Helical" evidence="5">
    <location>
        <begin position="206"/>
        <end position="226"/>
    </location>
</feature>
<feature type="non-terminal residue" evidence="7">
    <location>
        <position position="1"/>
    </location>
</feature>
<dbReference type="GO" id="GO:0008137">
    <property type="term" value="F:NADH dehydrogenase (ubiquinone) activity"/>
    <property type="evidence" value="ECO:0007669"/>
    <property type="project" value="InterPro"/>
</dbReference>
<evidence type="ECO:0000256" key="5">
    <source>
        <dbReference type="SAM" id="Phobius"/>
    </source>
</evidence>
<dbReference type="InterPro" id="IPR003945">
    <property type="entry name" value="NU5C-like"/>
</dbReference>
<evidence type="ECO:0000256" key="3">
    <source>
        <dbReference type="ARBA" id="ARBA00022989"/>
    </source>
</evidence>
<keyword evidence="3 5" id="KW-1133">Transmembrane helix</keyword>
<keyword evidence="2 5" id="KW-0812">Transmembrane</keyword>
<dbReference type="EMBL" id="UINC01067334">
    <property type="protein sequence ID" value="SVB98905.1"/>
    <property type="molecule type" value="Genomic_DNA"/>
</dbReference>
<feature type="transmembrane region" description="Helical" evidence="5">
    <location>
        <begin position="37"/>
        <end position="56"/>
    </location>
</feature>
<feature type="transmembrane region" description="Helical" evidence="5">
    <location>
        <begin position="162"/>
        <end position="179"/>
    </location>
</feature>
<name>A0A382IHT8_9ZZZZ</name>
<feature type="transmembrane region" description="Helical" evidence="5">
    <location>
        <begin position="6"/>
        <end position="25"/>
    </location>
</feature>
<proteinExistence type="predicted"/>
<evidence type="ECO:0000256" key="2">
    <source>
        <dbReference type="ARBA" id="ARBA00022692"/>
    </source>
</evidence>
<dbReference type="PANTHER" id="PTHR42829">
    <property type="entry name" value="NADH-UBIQUINONE OXIDOREDUCTASE CHAIN 5"/>
    <property type="match status" value="1"/>
</dbReference>
<feature type="transmembrane region" description="Helical" evidence="5">
    <location>
        <begin position="115"/>
        <end position="136"/>
    </location>
</feature>
<feature type="transmembrane region" description="Helical" evidence="5">
    <location>
        <begin position="382"/>
        <end position="401"/>
    </location>
</feature>
<dbReference type="PANTHER" id="PTHR42829:SF2">
    <property type="entry name" value="NADH-UBIQUINONE OXIDOREDUCTASE CHAIN 5"/>
    <property type="match status" value="1"/>
</dbReference>
<feature type="domain" description="NADH:quinone oxidoreductase/Mrp antiporter transmembrane" evidence="6">
    <location>
        <begin position="5"/>
        <end position="149"/>
    </location>
</feature>
<dbReference type="InterPro" id="IPR001750">
    <property type="entry name" value="ND/Mrp_TM"/>
</dbReference>
<dbReference type="GO" id="GO:0016020">
    <property type="term" value="C:membrane"/>
    <property type="evidence" value="ECO:0007669"/>
    <property type="project" value="UniProtKB-SubCell"/>
</dbReference>
<feature type="transmembrane region" description="Helical" evidence="5">
    <location>
        <begin position="280"/>
        <end position="301"/>
    </location>
</feature>